<comment type="caution">
    <text evidence="2">The sequence shown here is derived from an EMBL/GenBank/DDBJ whole genome shotgun (WGS) entry which is preliminary data.</text>
</comment>
<feature type="chain" id="PRO_5034203098" evidence="1">
    <location>
        <begin position="16"/>
        <end position="251"/>
    </location>
</feature>
<sequence length="251" mass="27453">MHFFVALALAVSVVAAPPPIIQDLNAGLQPVESVADTQDPVPRADDNKFQSCYILVKNANDGNELGYFGRRWKSGGWYGLEEKTLTFTGEYDSPLQVRFSYLKSNKHPSRLDFRSMNGGDWFGTQATKQSEENVRKYPYVGAALLKTVNKDIAVIVGTKSAPPDSPPPHGDHSVMMGHTPSEYESAIWTYDPVTNDIRAQLISGDGSSPKGSLYYLGGSDAFAITNAINKFKGSKTIVPVTFTCVRRLVSP</sequence>
<gene>
    <name evidence="2" type="ORF">RHS04_08790</name>
</gene>
<evidence type="ECO:0000256" key="1">
    <source>
        <dbReference type="SAM" id="SignalP"/>
    </source>
</evidence>
<keyword evidence="1" id="KW-0732">Signal</keyword>
<dbReference type="Proteomes" id="UP000650582">
    <property type="component" value="Unassembled WGS sequence"/>
</dbReference>
<evidence type="ECO:0000313" key="2">
    <source>
        <dbReference type="EMBL" id="KAF8669611.1"/>
    </source>
</evidence>
<organism evidence="2 3">
    <name type="scientific">Rhizoctonia solani</name>
    <dbReference type="NCBI Taxonomy" id="456999"/>
    <lineage>
        <taxon>Eukaryota</taxon>
        <taxon>Fungi</taxon>
        <taxon>Dikarya</taxon>
        <taxon>Basidiomycota</taxon>
        <taxon>Agaricomycotina</taxon>
        <taxon>Agaricomycetes</taxon>
        <taxon>Cantharellales</taxon>
        <taxon>Ceratobasidiaceae</taxon>
        <taxon>Rhizoctonia</taxon>
    </lineage>
</organism>
<name>A0A8H7H1C9_9AGAM</name>
<proteinExistence type="predicted"/>
<reference evidence="2" key="1">
    <citation type="submission" date="2020-09" db="EMBL/GenBank/DDBJ databases">
        <title>Comparative genome analyses of four rice-infecting Rhizoctonia solani isolates reveal extensive enrichment of homogalacturonan modification genes.</title>
        <authorList>
            <person name="Lee D.-Y."/>
            <person name="Jeon J."/>
            <person name="Kim K.-T."/>
            <person name="Cheong K."/>
            <person name="Song H."/>
            <person name="Choi G."/>
            <person name="Ko J."/>
            <person name="Opiyo S.O."/>
            <person name="Zuo S."/>
            <person name="Madhav S."/>
            <person name="Lee Y.-H."/>
            <person name="Wang G.-L."/>
        </authorList>
    </citation>
    <scope>NUCLEOTIDE SEQUENCE</scope>
    <source>
        <strain evidence="2">AG1-IA YN-7</strain>
    </source>
</reference>
<evidence type="ECO:0000313" key="3">
    <source>
        <dbReference type="Proteomes" id="UP000650582"/>
    </source>
</evidence>
<accession>A0A8H7H1C9</accession>
<dbReference type="EMBL" id="JACYCC010000289">
    <property type="protein sequence ID" value="KAF8669611.1"/>
    <property type="molecule type" value="Genomic_DNA"/>
</dbReference>
<dbReference type="AlphaFoldDB" id="A0A8H7H1C9"/>
<feature type="signal peptide" evidence="1">
    <location>
        <begin position="1"/>
        <end position="15"/>
    </location>
</feature>
<protein>
    <submittedName>
        <fullName evidence="2">Uncharacterized protein</fullName>
    </submittedName>
</protein>